<dbReference type="Pfam" id="PF02163">
    <property type="entry name" value="Peptidase_M50"/>
    <property type="match status" value="1"/>
</dbReference>
<evidence type="ECO:0000256" key="1">
    <source>
        <dbReference type="ARBA" id="ARBA00001947"/>
    </source>
</evidence>
<proteinExistence type="inferred from homology"/>
<gene>
    <name evidence="11" type="ORF">Rcae01_06579</name>
</gene>
<dbReference type="Gene3D" id="2.40.50.100">
    <property type="match status" value="1"/>
</dbReference>
<evidence type="ECO:0000256" key="2">
    <source>
        <dbReference type="ARBA" id="ARBA00004127"/>
    </source>
</evidence>
<evidence type="ECO:0000259" key="9">
    <source>
        <dbReference type="Pfam" id="PF02163"/>
    </source>
</evidence>
<sequence>MSRRDPNTIDLAEQPIRLASDLRFWPIQQRGQTVYRIEIPSRHQFFHVGYHEYVFLSLLDGNTTVPQACGLAAATLGSQAPTTEQAQSIVHWLLENELGYLVEGDSPPRTDDGESRATESRFSLASLNPFWMKVPLLTSQRWIAAIADSLRGVFSPAAMVLGILLMVAGIACMAFQWDRFWDQSAQVWSRSNWVWLISFWVALKCVHELAHAVACHRQGAHAREVGVVFVLFAPLAYVDVTSCWRLNSKWSRIAVSAAGMYVELVIASVALIVWSLVDSPSLSFLLHRLVFTAGISTILFNANALMRFDSYYMLSDWLEIPNLYSVSSQAVEQLFRRMLVGTAPPISSLRGWRRCFVLVYGIAALLWRIVICATLLLAASTMFSGAGIVLAALGIWMFFLRPLKRYARSALSLLQTDLAAFCRACVVGGGLAAATAALVGWMPIPTSSHAAGVVRFAPETRVRSRVDGFVRHVYVRDQDSVAQGDLLMEIENRELTHHRDRLQIEKQQIEIKIRQAIDKKETSERIVLQDHLKSVQQQYDQIAQQCDSLRVTAPRDGVVMTRGLDQCVGKFVHQGDLLLTVALPEDKEVMAVVSQSQIEQARPAVGNNVFVRYDVHRHATAYFEKLEPRATDRLVVASLASIEGGPLSVQSPDTASDSASDRDLRLLEPHFVGRVSLDEHAANVLPAGLRVEVELNHKTDPLLRRASDKITRLWHSLQQESLR</sequence>
<feature type="transmembrane region" description="Helical" evidence="8">
    <location>
        <begin position="258"/>
        <end position="277"/>
    </location>
</feature>
<comment type="subcellular location">
    <subcellularLocation>
        <location evidence="2">Endomembrane system</location>
        <topology evidence="2">Multi-pass membrane protein</topology>
    </subcellularLocation>
</comment>
<feature type="transmembrane region" description="Helical" evidence="8">
    <location>
        <begin position="153"/>
        <end position="172"/>
    </location>
</feature>
<comment type="caution">
    <text evidence="11">The sequence shown here is derived from an EMBL/GenBank/DDBJ whole genome shotgun (WGS) entry which is preliminary data.</text>
</comment>
<dbReference type="SUPFAM" id="SSF111369">
    <property type="entry name" value="HlyD-like secretion proteins"/>
    <property type="match status" value="1"/>
</dbReference>
<feature type="transmembrane region" description="Helical" evidence="8">
    <location>
        <begin position="226"/>
        <end position="246"/>
    </location>
</feature>
<feature type="transmembrane region" description="Helical" evidence="8">
    <location>
        <begin position="382"/>
        <end position="400"/>
    </location>
</feature>
<feature type="transmembrane region" description="Helical" evidence="8">
    <location>
        <begin position="421"/>
        <end position="442"/>
    </location>
</feature>
<feature type="domain" description="Multidrug resistance protein MdtA-like barrel-sandwich hybrid" evidence="10">
    <location>
        <begin position="461"/>
        <end position="576"/>
    </location>
</feature>
<feature type="domain" description="Peptidase M50" evidence="9">
    <location>
        <begin position="203"/>
        <end position="324"/>
    </location>
</feature>
<dbReference type="PANTHER" id="PTHR13325">
    <property type="entry name" value="PROTEASE M50 MEMBRANE-BOUND TRANSCRIPTION FACTOR SITE 2 PROTEASE"/>
    <property type="match status" value="1"/>
</dbReference>
<dbReference type="InterPro" id="IPR058625">
    <property type="entry name" value="MdtA-like_BSH"/>
</dbReference>
<evidence type="ECO:0000256" key="6">
    <source>
        <dbReference type="ARBA" id="ARBA00023136"/>
    </source>
</evidence>
<evidence type="ECO:0000256" key="7">
    <source>
        <dbReference type="SAM" id="Coils"/>
    </source>
</evidence>
<accession>A0ABP9W111</accession>
<protein>
    <recommendedName>
        <fullName evidence="13">Peptidase family M50</fullName>
    </recommendedName>
</protein>
<dbReference type="EMBL" id="BAABRO010000034">
    <property type="protein sequence ID" value="GAA5511066.1"/>
    <property type="molecule type" value="Genomic_DNA"/>
</dbReference>
<dbReference type="Pfam" id="PF25917">
    <property type="entry name" value="BSH_RND"/>
    <property type="match status" value="1"/>
</dbReference>
<keyword evidence="12" id="KW-1185">Reference proteome</keyword>
<feature type="coiled-coil region" evidence="7">
    <location>
        <begin position="492"/>
        <end position="552"/>
    </location>
</feature>
<evidence type="ECO:0000313" key="11">
    <source>
        <dbReference type="EMBL" id="GAA5511066.1"/>
    </source>
</evidence>
<dbReference type="InterPro" id="IPR001193">
    <property type="entry name" value="MBTPS2"/>
</dbReference>
<reference evidence="11 12" key="1">
    <citation type="submission" date="2024-02" db="EMBL/GenBank/DDBJ databases">
        <title>Rhodopirellula caenicola NBRC 110016.</title>
        <authorList>
            <person name="Ichikawa N."/>
            <person name="Katano-Makiyama Y."/>
            <person name="Hidaka K."/>
        </authorList>
    </citation>
    <scope>NUCLEOTIDE SEQUENCE [LARGE SCALE GENOMIC DNA]</scope>
    <source>
        <strain evidence="11 12">NBRC 110016</strain>
    </source>
</reference>
<comment type="similarity">
    <text evidence="3">Belongs to the peptidase M50B family.</text>
</comment>
<dbReference type="InterPro" id="IPR008915">
    <property type="entry name" value="Peptidase_M50"/>
</dbReference>
<keyword evidence="5 8" id="KW-1133">Transmembrane helix</keyword>
<keyword evidence="6 8" id="KW-0472">Membrane</keyword>
<evidence type="ECO:0000256" key="8">
    <source>
        <dbReference type="SAM" id="Phobius"/>
    </source>
</evidence>
<evidence type="ECO:0000256" key="5">
    <source>
        <dbReference type="ARBA" id="ARBA00022989"/>
    </source>
</evidence>
<feature type="transmembrane region" description="Helical" evidence="8">
    <location>
        <begin position="355"/>
        <end position="376"/>
    </location>
</feature>
<comment type="cofactor">
    <cofactor evidence="1">
        <name>Zn(2+)</name>
        <dbReference type="ChEBI" id="CHEBI:29105"/>
    </cofactor>
</comment>
<evidence type="ECO:0000259" key="10">
    <source>
        <dbReference type="Pfam" id="PF25917"/>
    </source>
</evidence>
<evidence type="ECO:0000313" key="12">
    <source>
        <dbReference type="Proteomes" id="UP001416858"/>
    </source>
</evidence>
<keyword evidence="4 8" id="KW-0812">Transmembrane</keyword>
<evidence type="ECO:0000256" key="3">
    <source>
        <dbReference type="ARBA" id="ARBA00007931"/>
    </source>
</evidence>
<name>A0ABP9W111_9BACT</name>
<dbReference type="Proteomes" id="UP001416858">
    <property type="component" value="Unassembled WGS sequence"/>
</dbReference>
<feature type="transmembrane region" description="Helical" evidence="8">
    <location>
        <begin position="289"/>
        <end position="306"/>
    </location>
</feature>
<evidence type="ECO:0008006" key="13">
    <source>
        <dbReference type="Google" id="ProtNLM"/>
    </source>
</evidence>
<dbReference type="RefSeq" id="WP_345689458.1">
    <property type="nucleotide sequence ID" value="NZ_BAABRO010000034.1"/>
</dbReference>
<evidence type="ECO:0000256" key="4">
    <source>
        <dbReference type="ARBA" id="ARBA00022692"/>
    </source>
</evidence>
<keyword evidence="7" id="KW-0175">Coiled coil</keyword>
<organism evidence="11 12">
    <name type="scientific">Novipirellula caenicola</name>
    <dbReference type="NCBI Taxonomy" id="1536901"/>
    <lineage>
        <taxon>Bacteria</taxon>
        <taxon>Pseudomonadati</taxon>
        <taxon>Planctomycetota</taxon>
        <taxon>Planctomycetia</taxon>
        <taxon>Pirellulales</taxon>
        <taxon>Pirellulaceae</taxon>
        <taxon>Novipirellula</taxon>
    </lineage>
</organism>
<dbReference type="PANTHER" id="PTHR13325:SF3">
    <property type="entry name" value="MEMBRANE-BOUND TRANSCRIPTION FACTOR SITE-2 PROTEASE"/>
    <property type="match status" value="1"/>
</dbReference>